<evidence type="ECO:0000313" key="2">
    <source>
        <dbReference type="EMBL" id="KAJ7693949.1"/>
    </source>
</evidence>
<dbReference type="Proteomes" id="UP001221757">
    <property type="component" value="Unassembled WGS sequence"/>
</dbReference>
<evidence type="ECO:0000256" key="1">
    <source>
        <dbReference type="SAM" id="Phobius"/>
    </source>
</evidence>
<accession>A0AAD7DKL3</accession>
<comment type="caution">
    <text evidence="2">The sequence shown here is derived from an EMBL/GenBank/DDBJ whole genome shotgun (WGS) entry which is preliminary data.</text>
</comment>
<keyword evidence="3" id="KW-1185">Reference proteome</keyword>
<sequence length="296" mass="32181">MQMKSLYLPFLAFTFTASLNSSLNLRPVAALSFSHGFGAVLGGPPPRSEDMNVEDFWTRARGLGEGTDPYTDILLARAAERSLDAREKCATALREELRASGPGTLSLQFTLEQDLQVAFGTVVEELKVMFPAVEKTGRARREEVVGAALGKAGMAFMAVFRTYGMPEELTQAHWADLRREVETTVLLIGDLVEQHADLTPLLFTGALRLIPEYWLLRPLLGLFGFGPTGPGNGTQIAWAQRALYGAAVKNSDWLALLDLISKIMLARATSDFTGKIVCALFLIVIAAIFCGGDGRP</sequence>
<dbReference type="AlphaFoldDB" id="A0AAD7DKL3"/>
<keyword evidence="1" id="KW-0812">Transmembrane</keyword>
<keyword evidence="1" id="KW-0472">Membrane</keyword>
<feature type="transmembrane region" description="Helical" evidence="1">
    <location>
        <begin position="272"/>
        <end position="292"/>
    </location>
</feature>
<evidence type="ECO:0000313" key="3">
    <source>
        <dbReference type="Proteomes" id="UP001221757"/>
    </source>
</evidence>
<keyword evidence="1" id="KW-1133">Transmembrane helix</keyword>
<proteinExistence type="predicted"/>
<gene>
    <name evidence="2" type="ORF">B0H17DRAFT_1178846</name>
</gene>
<reference evidence="2" key="1">
    <citation type="submission" date="2023-03" db="EMBL/GenBank/DDBJ databases">
        <title>Massive genome expansion in bonnet fungi (Mycena s.s.) driven by repeated elements and novel gene families across ecological guilds.</title>
        <authorList>
            <consortium name="Lawrence Berkeley National Laboratory"/>
            <person name="Harder C.B."/>
            <person name="Miyauchi S."/>
            <person name="Viragh M."/>
            <person name="Kuo A."/>
            <person name="Thoen E."/>
            <person name="Andreopoulos B."/>
            <person name="Lu D."/>
            <person name="Skrede I."/>
            <person name="Drula E."/>
            <person name="Henrissat B."/>
            <person name="Morin E."/>
            <person name="Kohler A."/>
            <person name="Barry K."/>
            <person name="LaButti K."/>
            <person name="Morin E."/>
            <person name="Salamov A."/>
            <person name="Lipzen A."/>
            <person name="Mereny Z."/>
            <person name="Hegedus B."/>
            <person name="Baldrian P."/>
            <person name="Stursova M."/>
            <person name="Weitz H."/>
            <person name="Taylor A."/>
            <person name="Grigoriev I.V."/>
            <person name="Nagy L.G."/>
            <person name="Martin F."/>
            <person name="Kauserud H."/>
        </authorList>
    </citation>
    <scope>NUCLEOTIDE SEQUENCE</scope>
    <source>
        <strain evidence="2">CBHHK067</strain>
    </source>
</reference>
<dbReference type="EMBL" id="JARKIE010000044">
    <property type="protein sequence ID" value="KAJ7693949.1"/>
    <property type="molecule type" value="Genomic_DNA"/>
</dbReference>
<organism evidence="2 3">
    <name type="scientific">Mycena rosella</name>
    <name type="common">Pink bonnet</name>
    <name type="synonym">Agaricus rosellus</name>
    <dbReference type="NCBI Taxonomy" id="1033263"/>
    <lineage>
        <taxon>Eukaryota</taxon>
        <taxon>Fungi</taxon>
        <taxon>Dikarya</taxon>
        <taxon>Basidiomycota</taxon>
        <taxon>Agaricomycotina</taxon>
        <taxon>Agaricomycetes</taxon>
        <taxon>Agaricomycetidae</taxon>
        <taxon>Agaricales</taxon>
        <taxon>Marasmiineae</taxon>
        <taxon>Mycenaceae</taxon>
        <taxon>Mycena</taxon>
    </lineage>
</organism>
<protein>
    <submittedName>
        <fullName evidence="2">Uncharacterized protein</fullName>
    </submittedName>
</protein>
<name>A0AAD7DKL3_MYCRO</name>